<protein>
    <submittedName>
        <fullName evidence="2">Fructosamine-3-kinase</fullName>
    </submittedName>
</protein>
<comment type="similarity">
    <text evidence="1">Belongs to the fructosamine kinase family.</text>
</comment>
<dbReference type="PANTHER" id="PTHR12149:SF8">
    <property type="entry name" value="PROTEIN-RIBULOSAMINE 3-KINASE"/>
    <property type="match status" value="1"/>
</dbReference>
<dbReference type="PANTHER" id="PTHR12149">
    <property type="entry name" value="FRUCTOSAMINE 3 KINASE-RELATED PROTEIN"/>
    <property type="match status" value="1"/>
</dbReference>
<dbReference type="OrthoDB" id="5291879at2"/>
<evidence type="ECO:0000313" key="3">
    <source>
        <dbReference type="Proteomes" id="UP000181951"/>
    </source>
</evidence>
<dbReference type="Proteomes" id="UP000181951">
    <property type="component" value="Unassembled WGS sequence"/>
</dbReference>
<dbReference type="PIRSF" id="PIRSF006221">
    <property type="entry name" value="Ketosamine-3-kinase"/>
    <property type="match status" value="1"/>
</dbReference>
<evidence type="ECO:0000313" key="2">
    <source>
        <dbReference type="EMBL" id="SEO48695.1"/>
    </source>
</evidence>
<accession>A0A1H8Q366</accession>
<dbReference type="RefSeq" id="WP_069463027.1">
    <property type="nucleotide sequence ID" value="NZ_MDCQ01000193.1"/>
</dbReference>
<keyword evidence="1 2" id="KW-0418">Kinase</keyword>
<dbReference type="EMBL" id="FODD01000028">
    <property type="protein sequence ID" value="SEO48695.1"/>
    <property type="molecule type" value="Genomic_DNA"/>
</dbReference>
<name>A0A1H8Q366_9ACTN</name>
<dbReference type="InterPro" id="IPR011009">
    <property type="entry name" value="Kinase-like_dom_sf"/>
</dbReference>
<organism evidence="2 3">
    <name type="scientific">Actinacidiphila rubida</name>
    <dbReference type="NCBI Taxonomy" id="310780"/>
    <lineage>
        <taxon>Bacteria</taxon>
        <taxon>Bacillati</taxon>
        <taxon>Actinomycetota</taxon>
        <taxon>Actinomycetes</taxon>
        <taxon>Kitasatosporales</taxon>
        <taxon>Streptomycetaceae</taxon>
        <taxon>Actinacidiphila</taxon>
    </lineage>
</organism>
<evidence type="ECO:0000256" key="1">
    <source>
        <dbReference type="PIRNR" id="PIRNR006221"/>
    </source>
</evidence>
<dbReference type="SUPFAM" id="SSF56112">
    <property type="entry name" value="Protein kinase-like (PK-like)"/>
    <property type="match status" value="1"/>
</dbReference>
<sequence length="312" mass="34119">MPGTPRPPRTPHEEILTERLRDAGYAVGEVERATGGAVAVAGLATLQDGTRLFAKTLLGPEQDVFTVESAGLAALRALGGATTPDVLCASPRLLVLERMGPRPDDARFWEALGHMIAALHTSTTGDRFGWHHDGWLGRLRQDNTWDSDGHVFFAQRRILRWLDEPLVDAEFDRDDRRALERLCASLPDLVPAQRPCLTHGDLWQENVVATGDGAPVLVDPAVSYTWPEVDLSMLWCAPRVPQSERLFAVYAEVAGLQDGWRERMPLLHLRELLSTIAHGDGGWGAGEAVRKVIAPFRRGGGRGPATAPAARD</sequence>
<dbReference type="Pfam" id="PF03881">
    <property type="entry name" value="Fructosamin_kin"/>
    <property type="match status" value="1"/>
</dbReference>
<reference evidence="2 3" key="1">
    <citation type="submission" date="2016-10" db="EMBL/GenBank/DDBJ databases">
        <authorList>
            <person name="de Groot N.N."/>
        </authorList>
    </citation>
    <scope>NUCLEOTIDE SEQUENCE [LARGE SCALE GENOMIC DNA]</scope>
    <source>
        <strain evidence="2 3">CGMCC 4.2026</strain>
    </source>
</reference>
<keyword evidence="1" id="KW-0808">Transferase</keyword>
<gene>
    <name evidence="2" type="ORF">SAMN05216267_102811</name>
</gene>
<keyword evidence="3" id="KW-1185">Reference proteome</keyword>
<dbReference type="InterPro" id="IPR016477">
    <property type="entry name" value="Fructo-/Ketosamine-3-kinase"/>
</dbReference>
<dbReference type="Gene3D" id="3.90.1200.10">
    <property type="match status" value="1"/>
</dbReference>
<dbReference type="AlphaFoldDB" id="A0A1H8Q366"/>
<dbReference type="Gene3D" id="3.30.200.20">
    <property type="entry name" value="Phosphorylase Kinase, domain 1"/>
    <property type="match status" value="1"/>
</dbReference>
<proteinExistence type="inferred from homology"/>
<dbReference type="GO" id="GO:0016301">
    <property type="term" value="F:kinase activity"/>
    <property type="evidence" value="ECO:0007669"/>
    <property type="project" value="UniProtKB-UniRule"/>
</dbReference>
<dbReference type="STRING" id="310780.SAMN05216267_102811"/>